<reference evidence="1 2" key="1">
    <citation type="submission" date="2019-07" db="EMBL/GenBank/DDBJ databases">
        <title>Genomics analysis of Aphanomyces spp. identifies a new class of oomycete effector associated with host adaptation.</title>
        <authorList>
            <person name="Gaulin E."/>
        </authorList>
    </citation>
    <scope>NUCLEOTIDE SEQUENCE [LARGE SCALE GENOMIC DNA]</scope>
    <source>
        <strain evidence="1 2">ATCC 201684</strain>
    </source>
</reference>
<gene>
    <name evidence="1" type="ORF">Ae201684_018909</name>
</gene>
<comment type="caution">
    <text evidence="1">The sequence shown here is derived from an EMBL/GenBank/DDBJ whole genome shotgun (WGS) entry which is preliminary data.</text>
</comment>
<dbReference type="EMBL" id="VJMJ01000364">
    <property type="protein sequence ID" value="KAF0721803.1"/>
    <property type="molecule type" value="Genomic_DNA"/>
</dbReference>
<keyword evidence="2" id="KW-1185">Reference proteome</keyword>
<dbReference type="VEuPathDB" id="FungiDB:AeMF1_005711"/>
<name>A0A6G0W4A0_9STRA</name>
<sequence>MLTTGIPPHVELLRQLQRNEQSILAVPQLVLSGVREIVDGNGLIAGHITRSYFESTLESTVTKAVEVALGGTTSSAVNASESAASCGIDVLVYHWGGSLHKLPEQFEFPSVDVSTALSLWWLGNPIQKHQPYWTIETRDLNASNQRKAFYEGKYIMEKLTQFNVNATGRSLV</sequence>
<evidence type="ECO:0000313" key="1">
    <source>
        <dbReference type="EMBL" id="KAF0721803.1"/>
    </source>
</evidence>
<organism evidence="1 2">
    <name type="scientific">Aphanomyces euteiches</name>
    <dbReference type="NCBI Taxonomy" id="100861"/>
    <lineage>
        <taxon>Eukaryota</taxon>
        <taxon>Sar</taxon>
        <taxon>Stramenopiles</taxon>
        <taxon>Oomycota</taxon>
        <taxon>Saprolegniomycetes</taxon>
        <taxon>Saprolegniales</taxon>
        <taxon>Verrucalvaceae</taxon>
        <taxon>Aphanomyces</taxon>
    </lineage>
</organism>
<evidence type="ECO:0000313" key="2">
    <source>
        <dbReference type="Proteomes" id="UP000481153"/>
    </source>
</evidence>
<accession>A0A6G0W4A0</accession>
<proteinExistence type="predicted"/>
<protein>
    <submittedName>
        <fullName evidence="1">Uncharacterized protein</fullName>
    </submittedName>
</protein>
<dbReference type="AlphaFoldDB" id="A0A6G0W4A0"/>
<dbReference type="Proteomes" id="UP000481153">
    <property type="component" value="Unassembled WGS sequence"/>
</dbReference>